<gene>
    <name evidence="2" type="ORF">HYPSUDRAFT_37514</name>
</gene>
<dbReference type="Proteomes" id="UP000054270">
    <property type="component" value="Unassembled WGS sequence"/>
</dbReference>
<protein>
    <submittedName>
        <fullName evidence="2">Uncharacterized protein</fullName>
    </submittedName>
</protein>
<sequence length="360" mass="40285">MSIDPNSPIRPLSSSAIKILDDKIDKLILSFDKSHNSFKDVAHCLSQALRILATGSAYYLELEELEALWRNHHNVYNNLLSTFLLSADTVSGIICHFHDNIQPFILPTCEMSIDEKKETLCEFKETLDLKWKENKKDIGHCLEDLRVDVSTFTSRYSLLLSKIGAKDSKLKQKFEDLLLRAKIQVATVSVEVLCKLVRNSRAFFRFIGIILPGDDWTSCTMEAPFITMVSSSIVKVLAVIADGTKKRDENQQIQALRLGESEVEVAAISEKMDALSEVWAQFGISVESLAQALNTAQGPTQDMVVTQSCNTIIYLCRALNDTLTKLRTELSKPQYAVDAPPPYKSQPSPRPADCKAEKVV</sequence>
<keyword evidence="3" id="KW-1185">Reference proteome</keyword>
<accession>A0A0D2P3Q1</accession>
<dbReference type="AlphaFoldDB" id="A0A0D2P3Q1"/>
<organism evidence="2 3">
    <name type="scientific">Hypholoma sublateritium (strain FD-334 SS-4)</name>
    <dbReference type="NCBI Taxonomy" id="945553"/>
    <lineage>
        <taxon>Eukaryota</taxon>
        <taxon>Fungi</taxon>
        <taxon>Dikarya</taxon>
        <taxon>Basidiomycota</taxon>
        <taxon>Agaricomycotina</taxon>
        <taxon>Agaricomycetes</taxon>
        <taxon>Agaricomycetidae</taxon>
        <taxon>Agaricales</taxon>
        <taxon>Agaricineae</taxon>
        <taxon>Strophariaceae</taxon>
        <taxon>Hypholoma</taxon>
    </lineage>
</organism>
<evidence type="ECO:0000313" key="3">
    <source>
        <dbReference type="Proteomes" id="UP000054270"/>
    </source>
</evidence>
<name>A0A0D2P3Q1_HYPSF</name>
<evidence type="ECO:0000313" key="2">
    <source>
        <dbReference type="EMBL" id="KJA25519.1"/>
    </source>
</evidence>
<proteinExistence type="predicted"/>
<feature type="compositionally biased region" description="Pro residues" evidence="1">
    <location>
        <begin position="339"/>
        <end position="350"/>
    </location>
</feature>
<feature type="region of interest" description="Disordered" evidence="1">
    <location>
        <begin position="334"/>
        <end position="360"/>
    </location>
</feature>
<dbReference type="EMBL" id="KN817531">
    <property type="protein sequence ID" value="KJA25519.1"/>
    <property type="molecule type" value="Genomic_DNA"/>
</dbReference>
<reference evidence="3" key="1">
    <citation type="submission" date="2014-04" db="EMBL/GenBank/DDBJ databases">
        <title>Evolutionary Origins and Diversification of the Mycorrhizal Mutualists.</title>
        <authorList>
            <consortium name="DOE Joint Genome Institute"/>
            <consortium name="Mycorrhizal Genomics Consortium"/>
            <person name="Kohler A."/>
            <person name="Kuo A."/>
            <person name="Nagy L.G."/>
            <person name="Floudas D."/>
            <person name="Copeland A."/>
            <person name="Barry K.W."/>
            <person name="Cichocki N."/>
            <person name="Veneault-Fourrey C."/>
            <person name="LaButti K."/>
            <person name="Lindquist E.A."/>
            <person name="Lipzen A."/>
            <person name="Lundell T."/>
            <person name="Morin E."/>
            <person name="Murat C."/>
            <person name="Riley R."/>
            <person name="Ohm R."/>
            <person name="Sun H."/>
            <person name="Tunlid A."/>
            <person name="Henrissat B."/>
            <person name="Grigoriev I.V."/>
            <person name="Hibbett D.S."/>
            <person name="Martin F."/>
        </authorList>
    </citation>
    <scope>NUCLEOTIDE SEQUENCE [LARGE SCALE GENOMIC DNA]</scope>
    <source>
        <strain evidence="3">FD-334 SS-4</strain>
    </source>
</reference>
<evidence type="ECO:0000256" key="1">
    <source>
        <dbReference type="SAM" id="MobiDB-lite"/>
    </source>
</evidence>